<keyword evidence="1" id="KW-0812">Transmembrane</keyword>
<reference evidence="2 4" key="2">
    <citation type="journal article" date="2022" name="Mol. Biol. Evol.">
        <title>Comparative Genomics Reveals Insights into the Divergent Evolution of Astigmatic Mites and Household Pest Adaptations.</title>
        <authorList>
            <person name="Xiong Q."/>
            <person name="Wan A.T."/>
            <person name="Liu X."/>
            <person name="Fung C.S."/>
            <person name="Xiao X."/>
            <person name="Malainual N."/>
            <person name="Hou J."/>
            <person name="Wang L."/>
            <person name="Wang M."/>
            <person name="Yang K.Y."/>
            <person name="Cui Y."/>
            <person name="Leung E.L."/>
            <person name="Nong W."/>
            <person name="Shin S.K."/>
            <person name="Au S.W."/>
            <person name="Jeong K.Y."/>
            <person name="Chew F.T."/>
            <person name="Hui J.H."/>
            <person name="Leung T.F."/>
            <person name="Tungtrongchitr A."/>
            <person name="Zhong N."/>
            <person name="Liu Z."/>
            <person name="Tsui S.K."/>
        </authorList>
    </citation>
    <scope>NUCLEOTIDE SEQUENCE [LARGE SCALE GENOMIC DNA]</scope>
    <source>
        <strain evidence="2">Derp</strain>
    </source>
</reference>
<evidence type="ECO:0000256" key="1">
    <source>
        <dbReference type="SAM" id="Phobius"/>
    </source>
</evidence>
<keyword evidence="1" id="KW-1133">Transmembrane helix</keyword>
<evidence type="ECO:0000313" key="4">
    <source>
        <dbReference type="Proteomes" id="UP000887458"/>
    </source>
</evidence>
<evidence type="ECO:0000313" key="2">
    <source>
        <dbReference type="EMBL" id="KAH9415510.1"/>
    </source>
</evidence>
<protein>
    <submittedName>
        <fullName evidence="2">Uncharacterized protein</fullName>
    </submittedName>
</protein>
<feature type="transmembrane region" description="Helical" evidence="1">
    <location>
        <begin position="31"/>
        <end position="50"/>
    </location>
</feature>
<evidence type="ECO:0000313" key="3">
    <source>
        <dbReference type="EMBL" id="KAH9420446.1"/>
    </source>
</evidence>
<name>A0ABQ8IZ07_DERPT</name>
<dbReference type="Proteomes" id="UP000887458">
    <property type="component" value="Unassembled WGS sequence"/>
</dbReference>
<accession>A0ABQ8IZ07</accession>
<keyword evidence="4" id="KW-1185">Reference proteome</keyword>
<dbReference type="EMBL" id="NJHN03000096">
    <property type="protein sequence ID" value="KAH9415510.1"/>
    <property type="molecule type" value="Genomic_DNA"/>
</dbReference>
<sequence>MYVQANGNPVIGRKAKLSTHFSQRDNAIKHTLYKILPMIITCFIIIVYYHDFNYNPELANQDDCILQQQI</sequence>
<gene>
    <name evidence="2" type="ORF">DERP_010366</name>
    <name evidence="3" type="ORF">DERP_015032</name>
</gene>
<keyword evidence="1" id="KW-0472">Membrane</keyword>
<proteinExistence type="predicted"/>
<comment type="caution">
    <text evidence="2">The sequence shown here is derived from an EMBL/GenBank/DDBJ whole genome shotgun (WGS) entry which is preliminary data.</text>
</comment>
<organism evidence="2 4">
    <name type="scientific">Dermatophagoides pteronyssinus</name>
    <name type="common">European house dust mite</name>
    <dbReference type="NCBI Taxonomy" id="6956"/>
    <lineage>
        <taxon>Eukaryota</taxon>
        <taxon>Metazoa</taxon>
        <taxon>Ecdysozoa</taxon>
        <taxon>Arthropoda</taxon>
        <taxon>Chelicerata</taxon>
        <taxon>Arachnida</taxon>
        <taxon>Acari</taxon>
        <taxon>Acariformes</taxon>
        <taxon>Sarcoptiformes</taxon>
        <taxon>Astigmata</taxon>
        <taxon>Psoroptidia</taxon>
        <taxon>Analgoidea</taxon>
        <taxon>Pyroglyphidae</taxon>
        <taxon>Dermatophagoidinae</taxon>
        <taxon>Dermatophagoides</taxon>
    </lineage>
</organism>
<reference evidence="2 4" key="1">
    <citation type="journal article" date="2018" name="J. Allergy Clin. Immunol.">
        <title>High-quality assembly of Dermatophagoides pteronyssinus genome and transcriptome reveals a wide range of novel allergens.</title>
        <authorList>
            <person name="Liu X.Y."/>
            <person name="Yang K.Y."/>
            <person name="Wang M.Q."/>
            <person name="Kwok J.S."/>
            <person name="Zeng X."/>
            <person name="Yang Z."/>
            <person name="Xiao X.J."/>
            <person name="Lau C.P."/>
            <person name="Li Y."/>
            <person name="Huang Z.M."/>
            <person name="Ba J.G."/>
            <person name="Yim A.K."/>
            <person name="Ouyang C.Y."/>
            <person name="Ngai S.M."/>
            <person name="Chan T.F."/>
            <person name="Leung E.L."/>
            <person name="Liu L."/>
            <person name="Liu Z.G."/>
            <person name="Tsui S.K."/>
        </authorList>
    </citation>
    <scope>NUCLEOTIDE SEQUENCE [LARGE SCALE GENOMIC DNA]</scope>
    <source>
        <strain evidence="2">Derp</strain>
    </source>
</reference>
<dbReference type="EMBL" id="NJHN03000048">
    <property type="protein sequence ID" value="KAH9420446.1"/>
    <property type="molecule type" value="Genomic_DNA"/>
</dbReference>